<dbReference type="RefSeq" id="WP_377152318.1">
    <property type="nucleotide sequence ID" value="NZ_JBHSAF010000014.1"/>
</dbReference>
<evidence type="ECO:0000256" key="4">
    <source>
        <dbReference type="ARBA" id="ARBA00023163"/>
    </source>
</evidence>
<dbReference type="Pfam" id="PF00126">
    <property type="entry name" value="HTH_1"/>
    <property type="match status" value="1"/>
</dbReference>
<gene>
    <name evidence="6" type="ORF">ACFOSS_10555</name>
</gene>
<dbReference type="SUPFAM" id="SSF53850">
    <property type="entry name" value="Periplasmic binding protein-like II"/>
    <property type="match status" value="1"/>
</dbReference>
<dbReference type="Gene3D" id="3.40.190.290">
    <property type="match status" value="1"/>
</dbReference>
<dbReference type="InterPro" id="IPR005119">
    <property type="entry name" value="LysR_subst-bd"/>
</dbReference>
<organism evidence="6 7">
    <name type="scientific">Pseudaeromonas sharmana</name>
    <dbReference type="NCBI Taxonomy" id="328412"/>
    <lineage>
        <taxon>Bacteria</taxon>
        <taxon>Pseudomonadati</taxon>
        <taxon>Pseudomonadota</taxon>
        <taxon>Gammaproteobacteria</taxon>
        <taxon>Aeromonadales</taxon>
        <taxon>Aeromonadaceae</taxon>
        <taxon>Pseudaeromonas</taxon>
    </lineage>
</organism>
<comment type="similarity">
    <text evidence="1">Belongs to the LysR transcriptional regulatory family.</text>
</comment>
<protein>
    <submittedName>
        <fullName evidence="6">LysR family transcriptional regulator</fullName>
    </submittedName>
</protein>
<accession>A0ABV8CP92</accession>
<dbReference type="InterPro" id="IPR000847">
    <property type="entry name" value="LysR_HTH_N"/>
</dbReference>
<sequence length="298" mass="33484">MKSRENYNDLHVFMLVAREGSFTRAAARLGLVQSGISRTIRDLEARLGVQLLVRTTRRLSLTPAGEQLYRTTQSSFQSLDAGLATLAHFRDTPSGTVRINASQYAIDKILLPKLASFRQRYPDIRLELISESRFVNIIDERYDAGVRPGDEVDEGMVAVRIAPDMAMVVVATPEHLLQYGFPQTLADLALHPCIAYQFADGSLYQWELWDEGKLVKHKPQGQWVFSDSYMEAAAARAGLGLAYVPEDLVAEDLGRGNLIQVLQNFSHSLDGQHLYYPHRNVSPALRMVIETLRWPPAM</sequence>
<dbReference type="Gene3D" id="1.10.10.10">
    <property type="entry name" value="Winged helix-like DNA-binding domain superfamily/Winged helix DNA-binding domain"/>
    <property type="match status" value="1"/>
</dbReference>
<evidence type="ECO:0000256" key="1">
    <source>
        <dbReference type="ARBA" id="ARBA00009437"/>
    </source>
</evidence>
<keyword evidence="2" id="KW-0805">Transcription regulation</keyword>
<evidence type="ECO:0000313" key="7">
    <source>
        <dbReference type="Proteomes" id="UP001595692"/>
    </source>
</evidence>
<evidence type="ECO:0000256" key="3">
    <source>
        <dbReference type="ARBA" id="ARBA00023125"/>
    </source>
</evidence>
<evidence type="ECO:0000259" key="5">
    <source>
        <dbReference type="PROSITE" id="PS50931"/>
    </source>
</evidence>
<keyword evidence="7" id="KW-1185">Reference proteome</keyword>
<evidence type="ECO:0000313" key="6">
    <source>
        <dbReference type="EMBL" id="MFC3913904.1"/>
    </source>
</evidence>
<evidence type="ECO:0000256" key="2">
    <source>
        <dbReference type="ARBA" id="ARBA00023015"/>
    </source>
</evidence>
<dbReference type="Pfam" id="PF03466">
    <property type="entry name" value="LysR_substrate"/>
    <property type="match status" value="1"/>
</dbReference>
<dbReference type="PANTHER" id="PTHR30537">
    <property type="entry name" value="HTH-TYPE TRANSCRIPTIONAL REGULATOR"/>
    <property type="match status" value="1"/>
</dbReference>
<keyword evidence="4" id="KW-0804">Transcription</keyword>
<name>A0ABV8CP92_9GAMM</name>
<proteinExistence type="inferred from homology"/>
<dbReference type="EMBL" id="JBHSAF010000014">
    <property type="protein sequence ID" value="MFC3913904.1"/>
    <property type="molecule type" value="Genomic_DNA"/>
</dbReference>
<dbReference type="InterPro" id="IPR036388">
    <property type="entry name" value="WH-like_DNA-bd_sf"/>
</dbReference>
<dbReference type="InterPro" id="IPR036390">
    <property type="entry name" value="WH_DNA-bd_sf"/>
</dbReference>
<dbReference type="Proteomes" id="UP001595692">
    <property type="component" value="Unassembled WGS sequence"/>
</dbReference>
<dbReference type="InterPro" id="IPR058163">
    <property type="entry name" value="LysR-type_TF_proteobact-type"/>
</dbReference>
<dbReference type="SUPFAM" id="SSF46785">
    <property type="entry name" value="Winged helix' DNA-binding domain"/>
    <property type="match status" value="1"/>
</dbReference>
<dbReference type="PANTHER" id="PTHR30537:SF1">
    <property type="entry name" value="HTH-TYPE TRANSCRIPTIONAL REGULATOR PGRR"/>
    <property type="match status" value="1"/>
</dbReference>
<dbReference type="PROSITE" id="PS50931">
    <property type="entry name" value="HTH_LYSR"/>
    <property type="match status" value="1"/>
</dbReference>
<comment type="caution">
    <text evidence="6">The sequence shown here is derived from an EMBL/GenBank/DDBJ whole genome shotgun (WGS) entry which is preliminary data.</text>
</comment>
<reference evidence="7" key="1">
    <citation type="journal article" date="2019" name="Int. J. Syst. Evol. Microbiol.">
        <title>The Global Catalogue of Microorganisms (GCM) 10K type strain sequencing project: providing services to taxonomists for standard genome sequencing and annotation.</title>
        <authorList>
            <consortium name="The Broad Institute Genomics Platform"/>
            <consortium name="The Broad Institute Genome Sequencing Center for Infectious Disease"/>
            <person name="Wu L."/>
            <person name="Ma J."/>
        </authorList>
    </citation>
    <scope>NUCLEOTIDE SEQUENCE [LARGE SCALE GENOMIC DNA]</scope>
    <source>
        <strain evidence="7">CCUG 54939</strain>
    </source>
</reference>
<dbReference type="PRINTS" id="PR00039">
    <property type="entry name" value="HTHLYSR"/>
</dbReference>
<feature type="domain" description="HTH lysR-type" evidence="5">
    <location>
        <begin position="5"/>
        <end position="62"/>
    </location>
</feature>
<keyword evidence="3" id="KW-0238">DNA-binding</keyword>